<accession>A0A2K2CQ87</accession>
<feature type="region of interest" description="Disordered" evidence="1">
    <location>
        <begin position="58"/>
        <end position="93"/>
    </location>
</feature>
<dbReference type="EMBL" id="CM000883">
    <property type="protein sequence ID" value="PNT64193.1"/>
    <property type="molecule type" value="Genomic_DNA"/>
</dbReference>
<keyword evidence="2" id="KW-1133">Transmembrane helix</keyword>
<reference evidence="3" key="2">
    <citation type="submission" date="2017-06" db="EMBL/GenBank/DDBJ databases">
        <title>WGS assembly of Brachypodium distachyon.</title>
        <authorList>
            <consortium name="The International Brachypodium Initiative"/>
            <person name="Lucas S."/>
            <person name="Harmon-Smith M."/>
            <person name="Lail K."/>
            <person name="Tice H."/>
            <person name="Grimwood J."/>
            <person name="Bruce D."/>
            <person name="Barry K."/>
            <person name="Shu S."/>
            <person name="Lindquist E."/>
            <person name="Wang M."/>
            <person name="Pitluck S."/>
            <person name="Vogel J.P."/>
            <person name="Garvin D.F."/>
            <person name="Mockler T.C."/>
            <person name="Schmutz J."/>
            <person name="Rokhsar D."/>
            <person name="Bevan M.W."/>
        </authorList>
    </citation>
    <scope>NUCLEOTIDE SEQUENCE</scope>
    <source>
        <strain evidence="3">Bd21</strain>
    </source>
</reference>
<evidence type="ECO:0000313" key="3">
    <source>
        <dbReference type="EMBL" id="PNT64192.1"/>
    </source>
</evidence>
<sequence>DWKHVLGRGPAVGTHFLPVVSLLVFLLVSPTFSPFFVFSSAQPRRRFRGDGFFDGERRRCGERGPAPGRRASRATTSGRRSRRRRFSARRRRGAHRFLSGATWQRKLLVRCNLAKFTDER</sequence>
<feature type="compositionally biased region" description="Basic residues" evidence="1">
    <location>
        <begin position="79"/>
        <end position="93"/>
    </location>
</feature>
<name>A0A2K2CQ87_BRADI</name>
<feature type="non-terminal residue" evidence="3">
    <location>
        <position position="1"/>
    </location>
</feature>
<evidence type="ECO:0000313" key="5">
    <source>
        <dbReference type="Proteomes" id="UP000008810"/>
    </source>
</evidence>
<reference evidence="3 4" key="1">
    <citation type="journal article" date="2010" name="Nature">
        <title>Genome sequencing and analysis of the model grass Brachypodium distachyon.</title>
        <authorList>
            <consortium name="International Brachypodium Initiative"/>
        </authorList>
    </citation>
    <scope>NUCLEOTIDE SEQUENCE [LARGE SCALE GENOMIC DNA]</scope>
    <source>
        <strain evidence="3 4">Bd21</strain>
    </source>
</reference>
<dbReference type="EnsemblPlants" id="PNT64193">
    <property type="protein sequence ID" value="PNT64193"/>
    <property type="gene ID" value="BRADI_4g25747v3"/>
</dbReference>
<reference evidence="4" key="3">
    <citation type="submission" date="2018-08" db="UniProtKB">
        <authorList>
            <consortium name="EnsemblPlants"/>
        </authorList>
    </citation>
    <scope>IDENTIFICATION</scope>
    <source>
        <strain evidence="4">cv. Bd21</strain>
    </source>
</reference>
<feature type="compositionally biased region" description="Low complexity" evidence="1">
    <location>
        <begin position="63"/>
        <end position="78"/>
    </location>
</feature>
<dbReference type="AlphaFoldDB" id="A0A2K2CQ87"/>
<dbReference type="InParanoid" id="A0A2K2CQ87"/>
<evidence type="ECO:0000313" key="4">
    <source>
        <dbReference type="EnsemblPlants" id="PNT64192"/>
    </source>
</evidence>
<feature type="transmembrane region" description="Helical" evidence="2">
    <location>
        <begin position="16"/>
        <end position="38"/>
    </location>
</feature>
<keyword evidence="2" id="KW-0812">Transmembrane</keyword>
<dbReference type="EnsemblPlants" id="PNT64192">
    <property type="protein sequence ID" value="PNT64192"/>
    <property type="gene ID" value="BRADI_4g25747v3"/>
</dbReference>
<protein>
    <submittedName>
        <fullName evidence="3 4">Uncharacterized protein</fullName>
    </submittedName>
</protein>
<dbReference type="Proteomes" id="UP000008810">
    <property type="component" value="Chromosome 4"/>
</dbReference>
<dbReference type="Gramene" id="PNT64193">
    <property type="protein sequence ID" value="PNT64193"/>
    <property type="gene ID" value="BRADI_4g25747v3"/>
</dbReference>
<dbReference type="EMBL" id="CM000883">
    <property type="protein sequence ID" value="PNT64192.1"/>
    <property type="molecule type" value="Genomic_DNA"/>
</dbReference>
<evidence type="ECO:0000256" key="2">
    <source>
        <dbReference type="SAM" id="Phobius"/>
    </source>
</evidence>
<proteinExistence type="predicted"/>
<evidence type="ECO:0000256" key="1">
    <source>
        <dbReference type="SAM" id="MobiDB-lite"/>
    </source>
</evidence>
<gene>
    <name evidence="3" type="ORF">BRADI_4g25747v3</name>
</gene>
<keyword evidence="5" id="KW-1185">Reference proteome</keyword>
<organism evidence="3">
    <name type="scientific">Brachypodium distachyon</name>
    <name type="common">Purple false brome</name>
    <name type="synonym">Trachynia distachya</name>
    <dbReference type="NCBI Taxonomy" id="15368"/>
    <lineage>
        <taxon>Eukaryota</taxon>
        <taxon>Viridiplantae</taxon>
        <taxon>Streptophyta</taxon>
        <taxon>Embryophyta</taxon>
        <taxon>Tracheophyta</taxon>
        <taxon>Spermatophyta</taxon>
        <taxon>Magnoliopsida</taxon>
        <taxon>Liliopsida</taxon>
        <taxon>Poales</taxon>
        <taxon>Poaceae</taxon>
        <taxon>BOP clade</taxon>
        <taxon>Pooideae</taxon>
        <taxon>Stipodae</taxon>
        <taxon>Brachypodieae</taxon>
        <taxon>Brachypodium</taxon>
    </lineage>
</organism>
<dbReference type="Gramene" id="PNT64192">
    <property type="protein sequence ID" value="PNT64192"/>
    <property type="gene ID" value="BRADI_4g25747v3"/>
</dbReference>
<keyword evidence="2" id="KW-0472">Membrane</keyword>